<dbReference type="Pfam" id="PF01762">
    <property type="entry name" value="Galactosyl_T"/>
    <property type="match status" value="1"/>
</dbReference>
<evidence type="ECO:0000256" key="1">
    <source>
        <dbReference type="ARBA" id="ARBA00004323"/>
    </source>
</evidence>
<dbReference type="Proteomes" id="UP000000305">
    <property type="component" value="Unassembled WGS sequence"/>
</dbReference>
<evidence type="ECO:0000256" key="8">
    <source>
        <dbReference type="ARBA" id="ARBA00023034"/>
    </source>
</evidence>
<dbReference type="STRING" id="6669.E9GEF4"/>
<evidence type="ECO:0000256" key="7">
    <source>
        <dbReference type="ARBA" id="ARBA00022989"/>
    </source>
</evidence>
<comment type="similarity">
    <text evidence="2 10">Belongs to the glycosyltransferase 31 family.</text>
</comment>
<evidence type="ECO:0000256" key="10">
    <source>
        <dbReference type="RuleBase" id="RU363063"/>
    </source>
</evidence>
<dbReference type="PANTHER" id="PTHR11214:SF334">
    <property type="entry name" value="HEXOSYLTRANSFERASE"/>
    <property type="match status" value="1"/>
</dbReference>
<dbReference type="OMA" id="PITISPC"/>
<dbReference type="FunFam" id="3.90.550.50:FF:000072">
    <property type="entry name" value="Hexosyltransferase"/>
    <property type="match status" value="1"/>
</dbReference>
<dbReference type="GO" id="GO:0016758">
    <property type="term" value="F:hexosyltransferase activity"/>
    <property type="evidence" value="ECO:0007669"/>
    <property type="project" value="InterPro"/>
</dbReference>
<name>E9GEF4_DAPPU</name>
<evidence type="ECO:0000256" key="2">
    <source>
        <dbReference type="ARBA" id="ARBA00008661"/>
    </source>
</evidence>
<dbReference type="EMBL" id="GL732540">
    <property type="protein sequence ID" value="EFX82322.1"/>
    <property type="molecule type" value="Genomic_DNA"/>
</dbReference>
<evidence type="ECO:0000256" key="4">
    <source>
        <dbReference type="ARBA" id="ARBA00022679"/>
    </source>
</evidence>
<keyword evidence="8 10" id="KW-0333">Golgi apparatus</keyword>
<dbReference type="PhylomeDB" id="E9GEF4"/>
<gene>
    <name evidence="11" type="ORF">DAPPUDRAFT_316941</name>
</gene>
<evidence type="ECO:0000256" key="6">
    <source>
        <dbReference type="ARBA" id="ARBA00022968"/>
    </source>
</evidence>
<dbReference type="GO" id="GO:0016757">
    <property type="term" value="F:glycosyltransferase activity"/>
    <property type="evidence" value="ECO:0000318"/>
    <property type="project" value="GO_Central"/>
</dbReference>
<dbReference type="EC" id="2.4.1.-" evidence="10"/>
<dbReference type="GO" id="GO:0000139">
    <property type="term" value="C:Golgi membrane"/>
    <property type="evidence" value="ECO:0000318"/>
    <property type="project" value="GO_Central"/>
</dbReference>
<keyword evidence="7" id="KW-1133">Transmembrane helix</keyword>
<comment type="subcellular location">
    <subcellularLocation>
        <location evidence="1 10">Golgi apparatus membrane</location>
        <topology evidence="1 10">Single-pass type II membrane protein</topology>
    </subcellularLocation>
</comment>
<dbReference type="AlphaFoldDB" id="E9GEF4"/>
<dbReference type="InterPro" id="IPR002659">
    <property type="entry name" value="Glyco_trans_31"/>
</dbReference>
<keyword evidence="5" id="KW-0812">Transmembrane</keyword>
<sequence length="361" mass="41470">MATHLRNTPYPGAENYTRYTVARLGMLPLAGIEPLKPEYGPVINNFTSFRYPITISPCQKVKTDYPSVFIAVVSAPENFEKRNIIRQTWRTHLNLEYHEKLMNIIGFAFILGMSDKNVTQIKIEEESKTHKDILQIEIPDIYYRLAVKVAGLFNWLHRYCAQIDFLLKVDDDVYVNVRNLAHFVNEQKVQPSINQTLFGSYIGYGRDYIPDREGKHFISYEEWPWTRYPRFFNGPGVVISGNSILSLLAAMQTTPIMTSDDVYYIGICTEKTNITLHFSSKSTSVFSMECPDLSRPCNLRLFVSWLTSSGSLMNKSHVAIEDFYQNKTQCVVSTGSNGTNTTINQNEPVHFYFDPYFHPSV</sequence>
<dbReference type="PANTHER" id="PTHR11214">
    <property type="entry name" value="BETA-1,3-N-ACETYLGLUCOSAMINYLTRANSFERASE"/>
    <property type="match status" value="1"/>
</dbReference>
<keyword evidence="3 10" id="KW-0328">Glycosyltransferase</keyword>
<dbReference type="eggNOG" id="KOG2287">
    <property type="taxonomic scope" value="Eukaryota"/>
</dbReference>
<dbReference type="KEGG" id="dpx:DAPPUDRAFT_316941"/>
<evidence type="ECO:0000313" key="12">
    <source>
        <dbReference type="Proteomes" id="UP000000305"/>
    </source>
</evidence>
<dbReference type="InParanoid" id="E9GEF4"/>
<keyword evidence="9" id="KW-0472">Membrane</keyword>
<keyword evidence="6" id="KW-0735">Signal-anchor</keyword>
<evidence type="ECO:0000256" key="3">
    <source>
        <dbReference type="ARBA" id="ARBA00022676"/>
    </source>
</evidence>
<evidence type="ECO:0000256" key="9">
    <source>
        <dbReference type="ARBA" id="ARBA00023136"/>
    </source>
</evidence>
<evidence type="ECO:0000313" key="11">
    <source>
        <dbReference type="EMBL" id="EFX82322.1"/>
    </source>
</evidence>
<dbReference type="Gene3D" id="3.90.550.50">
    <property type="match status" value="1"/>
</dbReference>
<dbReference type="HOGENOM" id="CLU_036849_3_0_1"/>
<reference evidence="11 12" key="1">
    <citation type="journal article" date="2011" name="Science">
        <title>The ecoresponsive genome of Daphnia pulex.</title>
        <authorList>
            <person name="Colbourne J.K."/>
            <person name="Pfrender M.E."/>
            <person name="Gilbert D."/>
            <person name="Thomas W.K."/>
            <person name="Tucker A."/>
            <person name="Oakley T.H."/>
            <person name="Tokishita S."/>
            <person name="Aerts A."/>
            <person name="Arnold G.J."/>
            <person name="Basu M.K."/>
            <person name="Bauer D.J."/>
            <person name="Caceres C.E."/>
            <person name="Carmel L."/>
            <person name="Casola C."/>
            <person name="Choi J.H."/>
            <person name="Detter J.C."/>
            <person name="Dong Q."/>
            <person name="Dusheyko S."/>
            <person name="Eads B.D."/>
            <person name="Frohlich T."/>
            <person name="Geiler-Samerotte K.A."/>
            <person name="Gerlach D."/>
            <person name="Hatcher P."/>
            <person name="Jogdeo S."/>
            <person name="Krijgsveld J."/>
            <person name="Kriventseva E.V."/>
            <person name="Kultz D."/>
            <person name="Laforsch C."/>
            <person name="Lindquist E."/>
            <person name="Lopez J."/>
            <person name="Manak J.R."/>
            <person name="Muller J."/>
            <person name="Pangilinan J."/>
            <person name="Patwardhan R.P."/>
            <person name="Pitluck S."/>
            <person name="Pritham E.J."/>
            <person name="Rechtsteiner A."/>
            <person name="Rho M."/>
            <person name="Rogozin I.B."/>
            <person name="Sakarya O."/>
            <person name="Salamov A."/>
            <person name="Schaack S."/>
            <person name="Shapiro H."/>
            <person name="Shiga Y."/>
            <person name="Skalitzky C."/>
            <person name="Smith Z."/>
            <person name="Souvorov A."/>
            <person name="Sung W."/>
            <person name="Tang Z."/>
            <person name="Tsuchiya D."/>
            <person name="Tu H."/>
            <person name="Vos H."/>
            <person name="Wang M."/>
            <person name="Wolf Y.I."/>
            <person name="Yamagata H."/>
            <person name="Yamada T."/>
            <person name="Ye Y."/>
            <person name="Shaw J.R."/>
            <person name="Andrews J."/>
            <person name="Crease T.J."/>
            <person name="Tang H."/>
            <person name="Lucas S.M."/>
            <person name="Robertson H.M."/>
            <person name="Bork P."/>
            <person name="Koonin E.V."/>
            <person name="Zdobnov E.M."/>
            <person name="Grigoriev I.V."/>
            <person name="Lynch M."/>
            <person name="Boore J.L."/>
        </authorList>
    </citation>
    <scope>NUCLEOTIDE SEQUENCE [LARGE SCALE GENOMIC DNA]</scope>
</reference>
<accession>E9GEF4</accession>
<keyword evidence="12" id="KW-1185">Reference proteome</keyword>
<keyword evidence="4" id="KW-0808">Transferase</keyword>
<dbReference type="OrthoDB" id="6354325at2759"/>
<proteinExistence type="inferred from homology"/>
<protein>
    <recommendedName>
        <fullName evidence="10">Hexosyltransferase</fullName>
        <ecNumber evidence="10">2.4.1.-</ecNumber>
    </recommendedName>
</protein>
<organism evidence="11 12">
    <name type="scientific">Daphnia pulex</name>
    <name type="common">Water flea</name>
    <dbReference type="NCBI Taxonomy" id="6669"/>
    <lineage>
        <taxon>Eukaryota</taxon>
        <taxon>Metazoa</taxon>
        <taxon>Ecdysozoa</taxon>
        <taxon>Arthropoda</taxon>
        <taxon>Crustacea</taxon>
        <taxon>Branchiopoda</taxon>
        <taxon>Diplostraca</taxon>
        <taxon>Cladocera</taxon>
        <taxon>Anomopoda</taxon>
        <taxon>Daphniidae</taxon>
        <taxon>Daphnia</taxon>
    </lineage>
</organism>
<dbReference type="GO" id="GO:0006493">
    <property type="term" value="P:protein O-linked glycosylation"/>
    <property type="evidence" value="ECO:0000318"/>
    <property type="project" value="GO_Central"/>
</dbReference>
<evidence type="ECO:0000256" key="5">
    <source>
        <dbReference type="ARBA" id="ARBA00022692"/>
    </source>
</evidence>